<feature type="chain" id="PRO_5013722595" evidence="2">
    <location>
        <begin position="20"/>
        <end position="226"/>
    </location>
</feature>
<keyword evidence="2" id="KW-0732">Signal</keyword>
<dbReference type="AlphaFoldDB" id="A0A2H1VAD3"/>
<feature type="compositionally biased region" description="Basic and acidic residues" evidence="1">
    <location>
        <begin position="166"/>
        <end position="176"/>
    </location>
</feature>
<gene>
    <name evidence="3" type="ORF">SFRICE_018233</name>
</gene>
<dbReference type="EMBL" id="ODYU01001501">
    <property type="protein sequence ID" value="SOQ37799.1"/>
    <property type="molecule type" value="Genomic_DNA"/>
</dbReference>
<organism evidence="3">
    <name type="scientific">Spodoptera frugiperda</name>
    <name type="common">Fall armyworm</name>
    <dbReference type="NCBI Taxonomy" id="7108"/>
    <lineage>
        <taxon>Eukaryota</taxon>
        <taxon>Metazoa</taxon>
        <taxon>Ecdysozoa</taxon>
        <taxon>Arthropoda</taxon>
        <taxon>Hexapoda</taxon>
        <taxon>Insecta</taxon>
        <taxon>Pterygota</taxon>
        <taxon>Neoptera</taxon>
        <taxon>Endopterygota</taxon>
        <taxon>Lepidoptera</taxon>
        <taxon>Glossata</taxon>
        <taxon>Ditrysia</taxon>
        <taxon>Noctuoidea</taxon>
        <taxon>Noctuidae</taxon>
        <taxon>Amphipyrinae</taxon>
        <taxon>Spodoptera</taxon>
    </lineage>
</organism>
<reference evidence="3" key="1">
    <citation type="submission" date="2016-07" db="EMBL/GenBank/DDBJ databases">
        <authorList>
            <person name="Bretaudeau A."/>
        </authorList>
    </citation>
    <scope>NUCLEOTIDE SEQUENCE</scope>
    <source>
        <strain evidence="3">Rice</strain>
        <tissue evidence="3">Whole body</tissue>
    </source>
</reference>
<name>A0A2H1VAD3_SPOFR</name>
<evidence type="ECO:0000256" key="1">
    <source>
        <dbReference type="SAM" id="MobiDB-lite"/>
    </source>
</evidence>
<feature type="region of interest" description="Disordered" evidence="1">
    <location>
        <begin position="166"/>
        <end position="194"/>
    </location>
</feature>
<accession>A0A2H1VAD3</accession>
<sequence>MKNILVLLMCAVLVGAAWGRYTRYPSGVQVWVQKVRVFEVSKTGQVIDSRPNNYQDDEDAPNIDVRFGSELPMNNRRNNVQVWVQNVPATRIFSQRVYQNQYPNNKPQHSAFDATKCPASIMVGNQRIKMRYIPALLVFVLVLKVALSYPSGVKVQDEEMERKFDDNIKLSKEDSAKPVPPANDGDAEKTSDIPVDEIGDYSHVFTQSACPDGRVKVGTVCLRADE</sequence>
<evidence type="ECO:0000256" key="2">
    <source>
        <dbReference type="SAM" id="SignalP"/>
    </source>
</evidence>
<evidence type="ECO:0000313" key="3">
    <source>
        <dbReference type="EMBL" id="SOQ37799.1"/>
    </source>
</evidence>
<protein>
    <submittedName>
        <fullName evidence="3">SFRICE_018233</fullName>
    </submittedName>
</protein>
<proteinExistence type="predicted"/>
<feature type="signal peptide" evidence="2">
    <location>
        <begin position="1"/>
        <end position="19"/>
    </location>
</feature>